<dbReference type="STRING" id="1193182.BN11_40030"/>
<proteinExistence type="predicted"/>
<keyword evidence="4" id="KW-1185">Reference proteome</keyword>
<sequence length="177" mass="19253">MAWFGRGKGSADEVAEAAAADTSRFPTADESMIDDAGMGPLRPRDRQIGANEQARIDAGLAALAAAGVSVDDLDALGAAYDREYAEWHGTRKGKRPDHDLIVEKYAIGIGEHLARTTDLRWRIVTDVFGTDLALADQKEGDFIVVPTNLVAARWMRTEIGWIPGVVRHLIAVRTDAR</sequence>
<dbReference type="OrthoDB" id="5142870at2"/>
<feature type="domain" description="DUF3806" evidence="2">
    <location>
        <begin position="103"/>
        <end position="157"/>
    </location>
</feature>
<accession>W6JZG6</accession>
<dbReference type="InterPro" id="IPR024266">
    <property type="entry name" value="DUF3806"/>
</dbReference>
<dbReference type="RefSeq" id="WP_048693138.1">
    <property type="nucleotide sequence ID" value="NZ_HG764815.1"/>
</dbReference>
<dbReference type="AlphaFoldDB" id="W6JZG6"/>
<evidence type="ECO:0000259" key="2">
    <source>
        <dbReference type="Pfam" id="PF12713"/>
    </source>
</evidence>
<evidence type="ECO:0000256" key="1">
    <source>
        <dbReference type="SAM" id="MobiDB-lite"/>
    </source>
</evidence>
<feature type="region of interest" description="Disordered" evidence="1">
    <location>
        <begin position="15"/>
        <end position="40"/>
    </location>
</feature>
<evidence type="ECO:0000313" key="3">
    <source>
        <dbReference type="EMBL" id="CCH74191.1"/>
    </source>
</evidence>
<comment type="caution">
    <text evidence="3">The sequence shown here is derived from an EMBL/GenBank/DDBJ whole genome shotgun (WGS) entry which is preliminary data.</text>
</comment>
<dbReference type="Pfam" id="PF12713">
    <property type="entry name" value="DUF3806"/>
    <property type="match status" value="1"/>
</dbReference>
<dbReference type="Proteomes" id="UP000035763">
    <property type="component" value="Unassembled WGS sequence"/>
</dbReference>
<evidence type="ECO:0000313" key="4">
    <source>
        <dbReference type="Proteomes" id="UP000035763"/>
    </source>
</evidence>
<gene>
    <name evidence="3" type="ORF">BN11_40030</name>
</gene>
<dbReference type="EMBL" id="CAJA01000334">
    <property type="protein sequence ID" value="CCH74191.1"/>
    <property type="molecule type" value="Genomic_DNA"/>
</dbReference>
<name>W6JZG6_9MICO</name>
<protein>
    <recommendedName>
        <fullName evidence="2">DUF3806 domain-containing protein</fullName>
    </recommendedName>
</protein>
<organism evidence="3 4">
    <name type="scientific">Nostocoides australiense Ben110</name>
    <dbReference type="NCBI Taxonomy" id="1193182"/>
    <lineage>
        <taxon>Bacteria</taxon>
        <taxon>Bacillati</taxon>
        <taxon>Actinomycetota</taxon>
        <taxon>Actinomycetes</taxon>
        <taxon>Micrococcales</taxon>
        <taxon>Intrasporangiaceae</taxon>
        <taxon>Nostocoides</taxon>
    </lineage>
</organism>
<reference evidence="3 4" key="1">
    <citation type="journal article" date="2013" name="ISME J.">
        <title>A metabolic model for members of the genus Tetrasphaera involved in enhanced biological phosphorus removal.</title>
        <authorList>
            <person name="Kristiansen R."/>
            <person name="Nguyen H.T.T."/>
            <person name="Saunders A.M."/>
            <person name="Nielsen J.L."/>
            <person name="Wimmer R."/>
            <person name="Le V.Q."/>
            <person name="McIlroy S.J."/>
            <person name="Petrovski S."/>
            <person name="Seviour R.J."/>
            <person name="Calteau A."/>
            <person name="Nielsen K.L."/>
            <person name="Nielsen P.H."/>
        </authorList>
    </citation>
    <scope>NUCLEOTIDE SEQUENCE [LARGE SCALE GENOMIC DNA]</scope>
    <source>
        <strain evidence="3 4">Ben110</strain>
    </source>
</reference>